<organism evidence="1 2">
    <name type="scientific">Vibrio cholerae</name>
    <dbReference type="NCBI Taxonomy" id="666"/>
    <lineage>
        <taxon>Bacteria</taxon>
        <taxon>Pseudomonadati</taxon>
        <taxon>Pseudomonadota</taxon>
        <taxon>Gammaproteobacteria</taxon>
        <taxon>Vibrionales</taxon>
        <taxon>Vibrionaceae</taxon>
        <taxon>Vibrio</taxon>
    </lineage>
</organism>
<dbReference type="Proteomes" id="UP000046067">
    <property type="component" value="Unassembled WGS sequence"/>
</dbReference>
<evidence type="ECO:0000313" key="2">
    <source>
        <dbReference type="Proteomes" id="UP000046067"/>
    </source>
</evidence>
<dbReference type="AlphaFoldDB" id="A0A655Y6W8"/>
<evidence type="ECO:0000313" key="1">
    <source>
        <dbReference type="EMBL" id="CSC30570.1"/>
    </source>
</evidence>
<gene>
    <name evidence="1" type="ORF">ERS013201_02308</name>
</gene>
<proteinExistence type="predicted"/>
<name>A0A655Y6W8_VIBCL</name>
<accession>A0A655Y6W8</accession>
<protein>
    <submittedName>
        <fullName evidence="1">Uncharacterized protein</fullName>
    </submittedName>
</protein>
<sequence length="106" mass="12963">MIILFNLHRSMRFRRCCPTNQEWQFKPLSLHLFRHVYHLIQRRRDKPRETDDIDILLARDFEDLLARHHHTKIDDLEVITLQHHTNNVLTNVMHIAFYGRQQNLTV</sequence>
<reference evidence="1 2" key="1">
    <citation type="submission" date="2015-07" db="EMBL/GenBank/DDBJ databases">
        <authorList>
            <consortium name="Pathogen Informatics"/>
        </authorList>
    </citation>
    <scope>NUCLEOTIDE SEQUENCE [LARGE SCALE GENOMIC DNA]</scope>
    <source>
        <strain evidence="1 2">A325</strain>
    </source>
</reference>
<dbReference type="EMBL" id="CWQJ01000013">
    <property type="protein sequence ID" value="CSC30570.1"/>
    <property type="molecule type" value="Genomic_DNA"/>
</dbReference>